<dbReference type="InterPro" id="IPR036737">
    <property type="entry name" value="OmpA-like_sf"/>
</dbReference>
<accession>A0A0G3BVT7</accession>
<organism evidence="3 4">
    <name type="scientific">Caldimonas brevitalea</name>
    <dbReference type="NCBI Taxonomy" id="413882"/>
    <lineage>
        <taxon>Bacteria</taxon>
        <taxon>Pseudomonadati</taxon>
        <taxon>Pseudomonadota</taxon>
        <taxon>Betaproteobacteria</taxon>
        <taxon>Burkholderiales</taxon>
        <taxon>Sphaerotilaceae</taxon>
        <taxon>Caldimonas</taxon>
    </lineage>
</organism>
<dbReference type="EMBL" id="CP011371">
    <property type="protein sequence ID" value="AKJ32143.1"/>
    <property type="molecule type" value="Genomic_DNA"/>
</dbReference>
<dbReference type="Pfam" id="PF00691">
    <property type="entry name" value="OmpA"/>
    <property type="match status" value="1"/>
</dbReference>
<keyword evidence="1" id="KW-0732">Signal</keyword>
<dbReference type="PROSITE" id="PS51257">
    <property type="entry name" value="PROKAR_LIPOPROTEIN"/>
    <property type="match status" value="1"/>
</dbReference>
<feature type="domain" description="OmpA-like" evidence="2">
    <location>
        <begin position="316"/>
        <end position="387"/>
    </location>
</feature>
<dbReference type="Gene3D" id="3.30.1330.60">
    <property type="entry name" value="OmpA-like domain"/>
    <property type="match status" value="1"/>
</dbReference>
<reference evidence="3 4" key="1">
    <citation type="submission" date="2015-05" db="EMBL/GenBank/DDBJ databases">
        <authorList>
            <person name="Tang B."/>
            <person name="Yu Y."/>
        </authorList>
    </citation>
    <scope>NUCLEOTIDE SEQUENCE [LARGE SCALE GENOMIC DNA]</scope>
    <source>
        <strain evidence="3 4">DSM 7029</strain>
    </source>
</reference>
<gene>
    <name evidence="3" type="ORF">AAW51_5452</name>
</gene>
<dbReference type="InterPro" id="IPR006665">
    <property type="entry name" value="OmpA-like"/>
</dbReference>
<keyword evidence="3" id="KW-0966">Cell projection</keyword>
<keyword evidence="4" id="KW-1185">Reference proteome</keyword>
<dbReference type="KEGG" id="pbh:AAW51_5452"/>
<dbReference type="InterPro" id="IPR011990">
    <property type="entry name" value="TPR-like_helical_dom_sf"/>
</dbReference>
<keyword evidence="3" id="KW-0969">Cilium</keyword>
<evidence type="ECO:0000256" key="1">
    <source>
        <dbReference type="SAM" id="SignalP"/>
    </source>
</evidence>
<dbReference type="STRING" id="413882.AAW51_5452"/>
<evidence type="ECO:0000259" key="2">
    <source>
        <dbReference type="Pfam" id="PF00691"/>
    </source>
</evidence>
<dbReference type="Proteomes" id="UP000035352">
    <property type="component" value="Chromosome"/>
</dbReference>
<feature type="signal peptide" evidence="1">
    <location>
        <begin position="1"/>
        <end position="28"/>
    </location>
</feature>
<protein>
    <submittedName>
        <fullName evidence="3">Flagellar motor protein MotB</fullName>
    </submittedName>
</protein>
<dbReference type="OrthoDB" id="8836583at2"/>
<sequence length="404" mass="43659">MKYAASRHPRCLFSFLGALLTLAIAGCAAPQATTLTQELPFEQAVAEATDGLVSQTQKLPAFLAKVESKLAKRAVVVDPMLDAGSGQQTQATELLEKRVSERLSSKYDQFELLPFQSNHLAKAQYLLTGTMTRAPRSGNKAGGLHLNLALTDLRSGNVVAQASALAQDKGLDHDPLPYYRDSPVLVKDKVIEGYVRTSTTAPGQRADAFYLERVSAASVINEATDLYNTGRYQDALGRYRSALATPAGEQLRVLNGIYLTNAKLGRANEAEQAFGRVVAMGIAYNELGVKFLFNPGSTEFWSDPKVSGPYGMWLRQIARESTAAKACMHIVGHTSRTGSEQTNETLSLQRAGYIKQRLTTEAAELGPRTKAVGMGARENIVGSGTDNAVDALDRRVAFKIVPCT</sequence>
<evidence type="ECO:0000313" key="4">
    <source>
        <dbReference type="Proteomes" id="UP000035352"/>
    </source>
</evidence>
<proteinExistence type="predicted"/>
<dbReference type="AlphaFoldDB" id="A0A0G3BVT7"/>
<keyword evidence="3" id="KW-0282">Flagellum</keyword>
<dbReference type="SUPFAM" id="SSF103088">
    <property type="entry name" value="OmpA-like"/>
    <property type="match status" value="1"/>
</dbReference>
<feature type="chain" id="PRO_5005183691" evidence="1">
    <location>
        <begin position="29"/>
        <end position="404"/>
    </location>
</feature>
<name>A0A0G3BVT7_9BURK</name>
<dbReference type="RefSeq" id="WP_083438626.1">
    <property type="nucleotide sequence ID" value="NZ_CP011371.1"/>
</dbReference>
<dbReference type="Gene3D" id="1.25.40.10">
    <property type="entry name" value="Tetratricopeptide repeat domain"/>
    <property type="match status" value="1"/>
</dbReference>
<evidence type="ECO:0000313" key="3">
    <source>
        <dbReference type="EMBL" id="AKJ32143.1"/>
    </source>
</evidence>